<comment type="similarity">
    <text evidence="1 2">Belongs to the enoyl-CoA hydratase/isomerase family.</text>
</comment>
<dbReference type="InterPro" id="IPR029045">
    <property type="entry name" value="ClpP/crotonase-like_dom_sf"/>
</dbReference>
<dbReference type="InterPro" id="IPR018376">
    <property type="entry name" value="Enoyl-CoA_hyd/isom_CS"/>
</dbReference>
<evidence type="ECO:0000313" key="4">
    <source>
        <dbReference type="Proteomes" id="UP001297092"/>
    </source>
</evidence>
<dbReference type="PROSITE" id="PS00166">
    <property type="entry name" value="ENOYL_COA_HYDRATASE"/>
    <property type="match status" value="1"/>
</dbReference>
<dbReference type="PANTHER" id="PTHR43802">
    <property type="entry name" value="ENOYL-COA HYDRATASE"/>
    <property type="match status" value="1"/>
</dbReference>
<proteinExistence type="inferred from homology"/>
<accession>A0ABS5S2V0</accession>
<dbReference type="RefSeq" id="WP_214112395.1">
    <property type="nucleotide sequence ID" value="NZ_JAHCTB010000002.1"/>
</dbReference>
<evidence type="ECO:0000256" key="2">
    <source>
        <dbReference type="RuleBase" id="RU003707"/>
    </source>
</evidence>
<dbReference type="InterPro" id="IPR001753">
    <property type="entry name" value="Enoyl-CoA_hydra/iso"/>
</dbReference>
<comment type="caution">
    <text evidence="3">The sequence shown here is derived from an EMBL/GenBank/DDBJ whole genome shotgun (WGS) entry which is preliminary data.</text>
</comment>
<dbReference type="Gene3D" id="1.10.12.10">
    <property type="entry name" value="Lyase 2-enoyl-coa Hydratase, Chain A, domain 2"/>
    <property type="match status" value="1"/>
</dbReference>
<reference evidence="3 4" key="1">
    <citation type="submission" date="2021-05" db="EMBL/GenBank/DDBJ databases">
        <title>Aequorivita echinoideorum JCM 30378 genome.</title>
        <authorList>
            <person name="Zhang H."/>
            <person name="Li C."/>
        </authorList>
    </citation>
    <scope>NUCLEOTIDE SEQUENCE [LARGE SCALE GENOMIC DNA]</scope>
    <source>
        <strain evidence="3 4">JCM30378</strain>
    </source>
</reference>
<dbReference type="Pfam" id="PF00378">
    <property type="entry name" value="ECH_1"/>
    <property type="match status" value="1"/>
</dbReference>
<dbReference type="GO" id="GO:0016853">
    <property type="term" value="F:isomerase activity"/>
    <property type="evidence" value="ECO:0007669"/>
    <property type="project" value="UniProtKB-KW"/>
</dbReference>
<dbReference type="EC" id="5.3.3.18" evidence="3"/>
<protein>
    <submittedName>
        <fullName evidence="3">2-(1,2-epoxy-1,2-dihydrophenyl)acetyl-CoA isomerase PaaG</fullName>
        <ecNumber evidence="3">5.3.3.18</ecNumber>
    </submittedName>
</protein>
<keyword evidence="3" id="KW-0413">Isomerase</keyword>
<gene>
    <name evidence="3" type="primary">paaG</name>
    <name evidence="3" type="ORF">KIV10_05020</name>
</gene>
<sequence>MKSITTQIENKVATLTLNRPEVFNSFNREMALLLQNELDECEKNPEVRAIIITGSGKAFCAGQDLKEVTTPELNPGFKKILEEHYNPIISRIRKIEKPVIAAVNGVAAGAGANIALACDVVIASENASFIQAFSKIGLVPDSAGTFFLPRLIGFQKASALMMLGDKVSADEAEKLGMVYKVVASENFMEEVNNIANTLANMPTKALGLTKRLLNNSMQHSLEEQLDLESKLQIESAQSEDYAEGVDAFVNKRKPEFKGR</sequence>
<evidence type="ECO:0000256" key="1">
    <source>
        <dbReference type="ARBA" id="ARBA00005254"/>
    </source>
</evidence>
<dbReference type="SUPFAM" id="SSF52096">
    <property type="entry name" value="ClpP/crotonase"/>
    <property type="match status" value="1"/>
</dbReference>
<dbReference type="CDD" id="cd06558">
    <property type="entry name" value="crotonase-like"/>
    <property type="match status" value="1"/>
</dbReference>
<evidence type="ECO:0000313" key="3">
    <source>
        <dbReference type="EMBL" id="MBT0607535.1"/>
    </source>
</evidence>
<dbReference type="PANTHER" id="PTHR43802:SF1">
    <property type="entry name" value="IP11341P-RELATED"/>
    <property type="match status" value="1"/>
</dbReference>
<organism evidence="3 4">
    <name type="scientific">Aequorivita echinoideorum</name>
    <dbReference type="NCBI Taxonomy" id="1549647"/>
    <lineage>
        <taxon>Bacteria</taxon>
        <taxon>Pseudomonadati</taxon>
        <taxon>Bacteroidota</taxon>
        <taxon>Flavobacteriia</taxon>
        <taxon>Flavobacteriales</taxon>
        <taxon>Flavobacteriaceae</taxon>
        <taxon>Aequorivita</taxon>
    </lineage>
</organism>
<dbReference type="Gene3D" id="3.90.226.10">
    <property type="entry name" value="2-enoyl-CoA Hydratase, Chain A, domain 1"/>
    <property type="match status" value="1"/>
</dbReference>
<name>A0ABS5S2V0_9FLAO</name>
<dbReference type="InterPro" id="IPR014748">
    <property type="entry name" value="Enoyl-CoA_hydra_C"/>
</dbReference>
<keyword evidence="4" id="KW-1185">Reference proteome</keyword>
<dbReference type="EMBL" id="JAHCTB010000002">
    <property type="protein sequence ID" value="MBT0607535.1"/>
    <property type="molecule type" value="Genomic_DNA"/>
</dbReference>
<dbReference type="Proteomes" id="UP001297092">
    <property type="component" value="Unassembled WGS sequence"/>
</dbReference>